<sequence>ECQSREILVRFACRSCGTHSAIWWRAGDRNARGSSHRLFESQSFSPPRYQPLERMHLHADEKEMRHSAFNKTASKVHGSEIDYLQRHVFFMLCVTNRLRNEPNATSIQPNEKVLNSFAGSHRCGNTAGHA</sequence>
<organism evidence="1 2">
    <name type="scientific">Batillaria attramentaria</name>
    <dbReference type="NCBI Taxonomy" id="370345"/>
    <lineage>
        <taxon>Eukaryota</taxon>
        <taxon>Metazoa</taxon>
        <taxon>Spiralia</taxon>
        <taxon>Lophotrochozoa</taxon>
        <taxon>Mollusca</taxon>
        <taxon>Gastropoda</taxon>
        <taxon>Caenogastropoda</taxon>
        <taxon>Sorbeoconcha</taxon>
        <taxon>Cerithioidea</taxon>
        <taxon>Batillariidae</taxon>
        <taxon>Batillaria</taxon>
    </lineage>
</organism>
<proteinExistence type="predicted"/>
<evidence type="ECO:0000313" key="1">
    <source>
        <dbReference type="EMBL" id="KAK7466703.1"/>
    </source>
</evidence>
<name>A0ABD0JAB5_9CAEN</name>
<keyword evidence="2" id="KW-1185">Reference proteome</keyword>
<accession>A0ABD0JAB5</accession>
<evidence type="ECO:0000313" key="2">
    <source>
        <dbReference type="Proteomes" id="UP001519460"/>
    </source>
</evidence>
<protein>
    <submittedName>
        <fullName evidence="1">Uncharacterized protein</fullName>
    </submittedName>
</protein>
<feature type="non-terminal residue" evidence="1">
    <location>
        <position position="1"/>
    </location>
</feature>
<reference evidence="1 2" key="1">
    <citation type="journal article" date="2023" name="Sci. Data">
        <title>Genome assembly of the Korean intertidal mud-creeper Batillaria attramentaria.</title>
        <authorList>
            <person name="Patra A.K."/>
            <person name="Ho P.T."/>
            <person name="Jun S."/>
            <person name="Lee S.J."/>
            <person name="Kim Y."/>
            <person name="Won Y.J."/>
        </authorList>
    </citation>
    <scope>NUCLEOTIDE SEQUENCE [LARGE SCALE GENOMIC DNA]</scope>
    <source>
        <strain evidence="1">Wonlab-2016</strain>
    </source>
</reference>
<comment type="caution">
    <text evidence="1">The sequence shown here is derived from an EMBL/GenBank/DDBJ whole genome shotgun (WGS) entry which is preliminary data.</text>
</comment>
<gene>
    <name evidence="1" type="ORF">BaRGS_00037190</name>
</gene>
<dbReference type="Proteomes" id="UP001519460">
    <property type="component" value="Unassembled WGS sequence"/>
</dbReference>
<dbReference type="AlphaFoldDB" id="A0ABD0JAB5"/>
<dbReference type="EMBL" id="JACVVK020000549">
    <property type="protein sequence ID" value="KAK7466703.1"/>
    <property type="molecule type" value="Genomic_DNA"/>
</dbReference>